<comment type="caution">
    <text evidence="3">The sequence shown here is derived from an EMBL/GenBank/DDBJ whole genome shotgun (WGS) entry which is preliminary data.</text>
</comment>
<feature type="region of interest" description="Disordered" evidence="2">
    <location>
        <begin position="99"/>
        <end position="130"/>
    </location>
</feature>
<proteinExistence type="predicted"/>
<feature type="region of interest" description="Disordered" evidence="2">
    <location>
        <begin position="237"/>
        <end position="263"/>
    </location>
</feature>
<name>A0ABD3MQU0_9STRA</name>
<dbReference type="Proteomes" id="UP001530293">
    <property type="component" value="Unassembled WGS sequence"/>
</dbReference>
<gene>
    <name evidence="3" type="ORF">ACHAWU_001002</name>
</gene>
<feature type="coiled-coil region" evidence="1">
    <location>
        <begin position="176"/>
        <end position="228"/>
    </location>
</feature>
<feature type="compositionally biased region" description="Polar residues" evidence="2">
    <location>
        <begin position="279"/>
        <end position="289"/>
    </location>
</feature>
<dbReference type="EMBL" id="JALLBG020000130">
    <property type="protein sequence ID" value="KAL3762855.1"/>
    <property type="molecule type" value="Genomic_DNA"/>
</dbReference>
<feature type="compositionally biased region" description="Low complexity" evidence="2">
    <location>
        <begin position="113"/>
        <end position="127"/>
    </location>
</feature>
<sequence>MAVEHGDGKSNSKSHPMYYDEIHITDSGALITVSNDVNDMVSDSDDNEPNLSRHIAELASELLRLQEQGNSAEPRRTGVFSPESLRRWTREVPCDAPVTPLESPATPAPVVIPSPLDSLPTPTSTSDGRSDAADFLRDRIQKMQLHDESGAVSNAAANAAAAAENRIADFSHRSDYEQLRIEKGEAEAEAALLSAELITLRGRHEDEKRQLMKTVKDLRRWNEELESRMSLQRLDSKANNGTETATINNGRSRSGSSQTSVDDRDTKFGFRVRALAQRWTSPHPRSSPCTIDGDEEVSYPSSSDHPEFPRGISGGETTEGAEVLRSTIGDGDESQSTIASLQEQLRQSEHRAAVLEQRLAIVKESGDAVIQSLNEELADLADDRARSEAAMIKELSILDNQRREERRENEKRIQEWIAHDAHRKAEVEEYESRIKSLLETVRMMSEGVADCRIGTNSTSSDKDAENEVYDELIQYIQLLGKGSRSLISSINDAFDLEFNANPNVADNMLEYYRSRPELREFTLKSELPRMHYEVLVVDDETGKEMKLNSTDEIRSYFASLEKSNAEDDEVDILLRAANQSLLADPLGILSGEGDGRLVHSGRFHSTLIATDCSFKLDLRREGQRRVKVQCELAICVPSGSDGSIIAAAPSEEEGKEEKSSATLELARAILVIQFSPSPTSTPSGPLVKYALMDIKPTISDYEDGTDTARAIQSAAAVLARDRYSHIQCASPEVRPHVVKSRFFARVKQFSGRRGSGGSD</sequence>
<evidence type="ECO:0000313" key="3">
    <source>
        <dbReference type="EMBL" id="KAL3762855.1"/>
    </source>
</evidence>
<evidence type="ECO:0000313" key="4">
    <source>
        <dbReference type="Proteomes" id="UP001530293"/>
    </source>
</evidence>
<dbReference type="AlphaFoldDB" id="A0ABD3MQU0"/>
<protein>
    <submittedName>
        <fullName evidence="3">Uncharacterized protein</fullName>
    </submittedName>
</protein>
<keyword evidence="1" id="KW-0175">Coiled coil</keyword>
<evidence type="ECO:0000256" key="1">
    <source>
        <dbReference type="SAM" id="Coils"/>
    </source>
</evidence>
<reference evidence="3 4" key="1">
    <citation type="submission" date="2024-10" db="EMBL/GenBank/DDBJ databases">
        <title>Updated reference genomes for cyclostephanoid diatoms.</title>
        <authorList>
            <person name="Roberts W.R."/>
            <person name="Alverson A.J."/>
        </authorList>
    </citation>
    <scope>NUCLEOTIDE SEQUENCE [LARGE SCALE GENOMIC DNA]</scope>
    <source>
        <strain evidence="3 4">AJA232-27</strain>
    </source>
</reference>
<accession>A0ABD3MQU0</accession>
<keyword evidence="4" id="KW-1185">Reference proteome</keyword>
<feature type="coiled-coil region" evidence="1">
    <location>
        <begin position="338"/>
        <end position="390"/>
    </location>
</feature>
<organism evidence="3 4">
    <name type="scientific">Discostella pseudostelligera</name>
    <dbReference type="NCBI Taxonomy" id="259834"/>
    <lineage>
        <taxon>Eukaryota</taxon>
        <taxon>Sar</taxon>
        <taxon>Stramenopiles</taxon>
        <taxon>Ochrophyta</taxon>
        <taxon>Bacillariophyta</taxon>
        <taxon>Coscinodiscophyceae</taxon>
        <taxon>Thalassiosirophycidae</taxon>
        <taxon>Stephanodiscales</taxon>
        <taxon>Stephanodiscaceae</taxon>
        <taxon>Discostella</taxon>
    </lineage>
</organism>
<feature type="region of interest" description="Disordered" evidence="2">
    <location>
        <begin position="279"/>
        <end position="317"/>
    </location>
</feature>
<evidence type="ECO:0000256" key="2">
    <source>
        <dbReference type="SAM" id="MobiDB-lite"/>
    </source>
</evidence>
<feature type="compositionally biased region" description="Polar residues" evidence="2">
    <location>
        <begin position="237"/>
        <end position="260"/>
    </location>
</feature>